<evidence type="ECO:0000256" key="4">
    <source>
        <dbReference type="ARBA" id="ARBA00022989"/>
    </source>
</evidence>
<comment type="subcellular location">
    <subcellularLocation>
        <location evidence="1">Cell membrane</location>
        <topology evidence="1">Multi-pass membrane protein</topology>
    </subcellularLocation>
</comment>
<feature type="transmembrane region" description="Helical" evidence="6">
    <location>
        <begin position="91"/>
        <end position="116"/>
    </location>
</feature>
<evidence type="ECO:0000256" key="6">
    <source>
        <dbReference type="SAM" id="Phobius"/>
    </source>
</evidence>
<feature type="transmembrane region" description="Helical" evidence="6">
    <location>
        <begin position="223"/>
        <end position="245"/>
    </location>
</feature>
<gene>
    <name evidence="8" type="ORF">EDS130_LOCUS19839</name>
</gene>
<keyword evidence="2" id="KW-1003">Cell membrane</keyword>
<dbReference type="EMBL" id="CAJNOJ010000096">
    <property type="protein sequence ID" value="CAF1097921.1"/>
    <property type="molecule type" value="Genomic_DNA"/>
</dbReference>
<dbReference type="InterPro" id="IPR017452">
    <property type="entry name" value="GPCR_Rhodpsn_7TM"/>
</dbReference>
<dbReference type="Proteomes" id="UP000663852">
    <property type="component" value="Unassembled WGS sequence"/>
</dbReference>
<evidence type="ECO:0000256" key="2">
    <source>
        <dbReference type="ARBA" id="ARBA00022475"/>
    </source>
</evidence>
<sequence>MNNCTLNLIEYNQLVSLQKRHTNTYTFVLFNARICHLLTVAQCEVLYAPTSPTYENLSITIDPLVSYFRRYIETMNHNECEKYSNEVRRKFILFIIGILLSVLVIILNTIVTLTIINSIKLRSFITNVFLLNLSIADFLSGCSFLYPCVMNILVEYAVVNYNSNLLTRLNLIRNNYYICLIAYAFIMSGMLMSVSILLSISIDKYIYIFKPYSYQKIITKRRCLLWISSLWSISILVGLLPLLGWNKMNRCSSSKQGLCVPNTCLIHRVFTTGYCSLFATISLLAAIIILYIYVRIFFLARDHLMRIERLRTQCSSSVYEQPTAEDKQFDDAKHLQRCFPLTMCKNFDRSHDGRERTGLFRVNIRRSLRALRTLLVLLVGFYLCWLPLLIYLLSHTWMDFKNNLIIHVLILIANVNSLVNPIVYAYRSKQFRIELWNGTFGRCFSNYRYRPHPSPAATMAAAVACKKAHLLPPMQSSI</sequence>
<evidence type="ECO:0000313" key="9">
    <source>
        <dbReference type="Proteomes" id="UP000663852"/>
    </source>
</evidence>
<keyword evidence="5 6" id="KW-0472">Membrane</keyword>
<keyword evidence="3 6" id="KW-0812">Transmembrane</keyword>
<dbReference type="Gene3D" id="1.20.1070.10">
    <property type="entry name" value="Rhodopsin 7-helix transmembrane proteins"/>
    <property type="match status" value="1"/>
</dbReference>
<evidence type="ECO:0000256" key="3">
    <source>
        <dbReference type="ARBA" id="ARBA00022692"/>
    </source>
</evidence>
<dbReference type="GO" id="GO:0004930">
    <property type="term" value="F:G protein-coupled receptor activity"/>
    <property type="evidence" value="ECO:0007669"/>
    <property type="project" value="InterPro"/>
</dbReference>
<evidence type="ECO:0000256" key="5">
    <source>
        <dbReference type="ARBA" id="ARBA00023136"/>
    </source>
</evidence>
<accession>A0A814P1X4</accession>
<proteinExistence type="predicted"/>
<dbReference type="OrthoDB" id="10042731at2759"/>
<dbReference type="InterPro" id="IPR000276">
    <property type="entry name" value="GPCR_Rhodpsn"/>
</dbReference>
<keyword evidence="4 6" id="KW-1133">Transmembrane helix</keyword>
<dbReference type="PANTHER" id="PTHR22750">
    <property type="entry name" value="G-PROTEIN COUPLED RECEPTOR"/>
    <property type="match status" value="1"/>
</dbReference>
<dbReference type="GO" id="GO:0005886">
    <property type="term" value="C:plasma membrane"/>
    <property type="evidence" value="ECO:0007669"/>
    <property type="project" value="UniProtKB-SubCell"/>
</dbReference>
<protein>
    <recommendedName>
        <fullName evidence="7">G-protein coupled receptors family 1 profile domain-containing protein</fullName>
    </recommendedName>
</protein>
<reference evidence="8" key="1">
    <citation type="submission" date="2021-02" db="EMBL/GenBank/DDBJ databases">
        <authorList>
            <person name="Nowell W R."/>
        </authorList>
    </citation>
    <scope>NUCLEOTIDE SEQUENCE</scope>
</reference>
<dbReference type="SUPFAM" id="SSF81321">
    <property type="entry name" value="Family A G protein-coupled receptor-like"/>
    <property type="match status" value="1"/>
</dbReference>
<dbReference type="Pfam" id="PF00001">
    <property type="entry name" value="7tm_1"/>
    <property type="match status" value="1"/>
</dbReference>
<feature type="transmembrane region" description="Helical" evidence="6">
    <location>
        <begin position="405"/>
        <end position="426"/>
    </location>
</feature>
<organism evidence="8 9">
    <name type="scientific">Adineta ricciae</name>
    <name type="common">Rotifer</name>
    <dbReference type="NCBI Taxonomy" id="249248"/>
    <lineage>
        <taxon>Eukaryota</taxon>
        <taxon>Metazoa</taxon>
        <taxon>Spiralia</taxon>
        <taxon>Gnathifera</taxon>
        <taxon>Rotifera</taxon>
        <taxon>Eurotatoria</taxon>
        <taxon>Bdelloidea</taxon>
        <taxon>Adinetida</taxon>
        <taxon>Adinetidae</taxon>
        <taxon>Adineta</taxon>
    </lineage>
</organism>
<comment type="caution">
    <text evidence="8">The sequence shown here is derived from an EMBL/GenBank/DDBJ whole genome shotgun (WGS) entry which is preliminary data.</text>
</comment>
<evidence type="ECO:0000313" key="8">
    <source>
        <dbReference type="EMBL" id="CAF1097921.1"/>
    </source>
</evidence>
<evidence type="ECO:0000256" key="1">
    <source>
        <dbReference type="ARBA" id="ARBA00004651"/>
    </source>
</evidence>
<dbReference type="PROSITE" id="PS50262">
    <property type="entry name" value="G_PROTEIN_RECEP_F1_2"/>
    <property type="match status" value="1"/>
</dbReference>
<feature type="transmembrane region" description="Helical" evidence="6">
    <location>
        <begin position="374"/>
        <end position="393"/>
    </location>
</feature>
<name>A0A814P1X4_ADIRI</name>
<feature type="transmembrane region" description="Helical" evidence="6">
    <location>
        <begin position="174"/>
        <end position="202"/>
    </location>
</feature>
<feature type="transmembrane region" description="Helical" evidence="6">
    <location>
        <begin position="128"/>
        <end position="154"/>
    </location>
</feature>
<dbReference type="AlphaFoldDB" id="A0A814P1X4"/>
<dbReference type="PRINTS" id="PR00237">
    <property type="entry name" value="GPCRRHODOPSN"/>
</dbReference>
<feature type="transmembrane region" description="Helical" evidence="6">
    <location>
        <begin position="277"/>
        <end position="300"/>
    </location>
</feature>
<evidence type="ECO:0000259" key="7">
    <source>
        <dbReference type="PROSITE" id="PS50262"/>
    </source>
</evidence>
<feature type="domain" description="G-protein coupled receptors family 1 profile" evidence="7">
    <location>
        <begin position="107"/>
        <end position="424"/>
    </location>
</feature>